<name>A0A6I9QN07_ELAGV</name>
<accession>A0A6I9QN07</accession>
<gene>
    <name evidence="3" type="primary">LOC105038383</name>
</gene>
<evidence type="ECO:0000313" key="2">
    <source>
        <dbReference type="Proteomes" id="UP000504607"/>
    </source>
</evidence>
<sequence>MNVHGEDLPRCYFHPNHVVVGICSLCLRERLLNLASKQGHQPQAKDTRRSLQLLKGKLTIYLPRFHPVSSILHRLKFRHQRTNDSFDEASIPSQDSFISIMFDADQHTPHGDERSSVKASLELVDSATSHKELPRKNKEGGNVESVKQPGSIPRWRKQIGCLFKMAKWKGSPRPGTCKERTQGRKGWTRSLKRRTTTE</sequence>
<dbReference type="AlphaFoldDB" id="A0A6I9QN07"/>
<feature type="compositionally biased region" description="Basic and acidic residues" evidence="1">
    <location>
        <begin position="128"/>
        <end position="141"/>
    </location>
</feature>
<organism evidence="2 3">
    <name type="scientific">Elaeis guineensis var. tenera</name>
    <name type="common">Oil palm</name>
    <dbReference type="NCBI Taxonomy" id="51953"/>
    <lineage>
        <taxon>Eukaryota</taxon>
        <taxon>Viridiplantae</taxon>
        <taxon>Streptophyta</taxon>
        <taxon>Embryophyta</taxon>
        <taxon>Tracheophyta</taxon>
        <taxon>Spermatophyta</taxon>
        <taxon>Magnoliopsida</taxon>
        <taxon>Liliopsida</taxon>
        <taxon>Arecaceae</taxon>
        <taxon>Arecoideae</taxon>
        <taxon>Cocoseae</taxon>
        <taxon>Elaeidinae</taxon>
        <taxon>Elaeis</taxon>
    </lineage>
</organism>
<dbReference type="PANTHER" id="PTHR35995:SF1">
    <property type="entry name" value="OS04G0690500 PROTEIN"/>
    <property type="match status" value="1"/>
</dbReference>
<feature type="region of interest" description="Disordered" evidence="1">
    <location>
        <begin position="126"/>
        <end position="152"/>
    </location>
</feature>
<dbReference type="OrthoDB" id="764583at2759"/>
<reference evidence="3" key="1">
    <citation type="submission" date="2025-08" db="UniProtKB">
        <authorList>
            <consortium name="RefSeq"/>
        </authorList>
    </citation>
    <scope>IDENTIFICATION</scope>
</reference>
<protein>
    <submittedName>
        <fullName evidence="3">Uncharacterized protein LOC105038383</fullName>
    </submittedName>
</protein>
<dbReference type="InParanoid" id="A0A6I9QN07"/>
<feature type="compositionally biased region" description="Basic residues" evidence="1">
    <location>
        <begin position="186"/>
        <end position="198"/>
    </location>
</feature>
<dbReference type="PANTHER" id="PTHR35995">
    <property type="entry name" value="OS04G0690500 PROTEIN"/>
    <property type="match status" value="1"/>
</dbReference>
<dbReference type="GeneID" id="105038383"/>
<keyword evidence="2" id="KW-1185">Reference proteome</keyword>
<proteinExistence type="predicted"/>
<evidence type="ECO:0000313" key="3">
    <source>
        <dbReference type="RefSeq" id="XP_010912478.1"/>
    </source>
</evidence>
<dbReference type="Proteomes" id="UP000504607">
    <property type="component" value="Chromosome 2"/>
</dbReference>
<dbReference type="KEGG" id="egu:105038383"/>
<dbReference type="RefSeq" id="XP_010912478.1">
    <property type="nucleotide sequence ID" value="XM_010914176.3"/>
</dbReference>
<evidence type="ECO:0000256" key="1">
    <source>
        <dbReference type="SAM" id="MobiDB-lite"/>
    </source>
</evidence>
<feature type="region of interest" description="Disordered" evidence="1">
    <location>
        <begin position="170"/>
        <end position="198"/>
    </location>
</feature>